<organism evidence="13 14">
    <name type="scientific">Segnochrobactrum spirostomi</name>
    <dbReference type="NCBI Taxonomy" id="2608987"/>
    <lineage>
        <taxon>Bacteria</taxon>
        <taxon>Pseudomonadati</taxon>
        <taxon>Pseudomonadota</taxon>
        <taxon>Alphaproteobacteria</taxon>
        <taxon>Hyphomicrobiales</taxon>
        <taxon>Segnochrobactraceae</taxon>
        <taxon>Segnochrobactrum</taxon>
    </lineage>
</organism>
<dbReference type="InterPro" id="IPR001048">
    <property type="entry name" value="Asp/Glu/Uridylate_kinase"/>
</dbReference>
<dbReference type="EMBL" id="VWNA01000001">
    <property type="protein sequence ID" value="MQT12057.1"/>
    <property type="molecule type" value="Genomic_DNA"/>
</dbReference>
<evidence type="ECO:0000256" key="7">
    <source>
        <dbReference type="ARBA" id="ARBA00022777"/>
    </source>
</evidence>
<comment type="function">
    <text evidence="11">Catalyzes the reversible phosphorylation of UMP to UDP.</text>
</comment>
<dbReference type="UniPathway" id="UPA00159">
    <property type="reaction ID" value="UER00275"/>
</dbReference>
<evidence type="ECO:0000313" key="13">
    <source>
        <dbReference type="EMBL" id="MQT12057.1"/>
    </source>
</evidence>
<comment type="subunit">
    <text evidence="11">Homohexamer.</text>
</comment>
<dbReference type="Pfam" id="PF00696">
    <property type="entry name" value="AA_kinase"/>
    <property type="match status" value="1"/>
</dbReference>
<feature type="binding site" evidence="11">
    <location>
        <position position="179"/>
    </location>
    <ligand>
        <name>ATP</name>
        <dbReference type="ChEBI" id="CHEBI:30616"/>
    </ligand>
</feature>
<comment type="catalytic activity">
    <reaction evidence="10 11">
        <text>UMP + ATP = UDP + ADP</text>
        <dbReference type="Rhea" id="RHEA:24400"/>
        <dbReference type="ChEBI" id="CHEBI:30616"/>
        <dbReference type="ChEBI" id="CHEBI:57865"/>
        <dbReference type="ChEBI" id="CHEBI:58223"/>
        <dbReference type="ChEBI" id="CHEBI:456216"/>
        <dbReference type="EC" id="2.7.4.22"/>
    </reaction>
</comment>
<comment type="similarity">
    <text evidence="3 11">Belongs to the UMP kinase family.</text>
</comment>
<sequence length="246" mass="25580">MPPVPDASSAKLSWKRVLLKLSGEALMGDKGFGIDNKVIDRLAGEIDQAVKLGAEVGVVVGGGNFVRGARLAAGGTNRVAGDHMGMLATVMNCLALHDALARRGLPARVLSAVAVPAICETFTQRAALEYMAQGHVVLFAGGTGNPFFTTDSGAALRAAEMGCDALLKGTNVDGIYSADPRLEPDAVRYDRITHQEVLARGLAVMDAAAIALARDNAIPVIVFSIQEEGEFIEVLQGGGRATVVAD</sequence>
<gene>
    <name evidence="11" type="primary">pyrH</name>
    <name evidence="13" type="ORF">F0357_05125</name>
</gene>
<keyword evidence="9 11" id="KW-0665">Pyrimidine biosynthesis</keyword>
<evidence type="ECO:0000256" key="6">
    <source>
        <dbReference type="ARBA" id="ARBA00022741"/>
    </source>
</evidence>
<comment type="activity regulation">
    <text evidence="11">Allosterically activated by GTP. Inhibited by UTP.</text>
</comment>
<evidence type="ECO:0000256" key="11">
    <source>
        <dbReference type="HAMAP-Rule" id="MF_01220"/>
    </source>
</evidence>
<evidence type="ECO:0000259" key="12">
    <source>
        <dbReference type="Pfam" id="PF00696"/>
    </source>
</evidence>
<evidence type="ECO:0000256" key="10">
    <source>
        <dbReference type="ARBA" id="ARBA00047767"/>
    </source>
</evidence>
<dbReference type="FunFam" id="3.40.1160.10:FF:000001">
    <property type="entry name" value="Uridylate kinase"/>
    <property type="match status" value="1"/>
</dbReference>
<dbReference type="PANTHER" id="PTHR42833">
    <property type="entry name" value="URIDYLATE KINASE"/>
    <property type="match status" value="1"/>
</dbReference>
<evidence type="ECO:0000256" key="8">
    <source>
        <dbReference type="ARBA" id="ARBA00022840"/>
    </source>
</evidence>
<feature type="domain" description="Aspartate/glutamate/uridylate kinase" evidence="12">
    <location>
        <begin position="15"/>
        <end position="224"/>
    </location>
</feature>
<feature type="binding site" evidence="11">
    <location>
        <position position="67"/>
    </location>
    <ligand>
        <name>ATP</name>
        <dbReference type="ChEBI" id="CHEBI:30616"/>
    </ligand>
</feature>
<keyword evidence="8 11" id="KW-0067">ATP-binding</keyword>
<keyword evidence="11" id="KW-0021">Allosteric enzyme</keyword>
<feature type="binding site" evidence="11">
    <location>
        <position position="176"/>
    </location>
    <ligand>
        <name>ATP</name>
        <dbReference type="ChEBI" id="CHEBI:30616"/>
    </ligand>
</feature>
<dbReference type="CDD" id="cd04254">
    <property type="entry name" value="AAK_UMPK-PyrH-Ec"/>
    <property type="match status" value="1"/>
</dbReference>
<feature type="binding site" evidence="11">
    <location>
        <begin position="20"/>
        <end position="23"/>
    </location>
    <ligand>
        <name>ATP</name>
        <dbReference type="ChEBI" id="CHEBI:30616"/>
    </ligand>
</feature>
<dbReference type="HAMAP" id="MF_01220_B">
    <property type="entry name" value="PyrH_B"/>
    <property type="match status" value="1"/>
</dbReference>
<feature type="binding site" evidence="11">
    <location>
        <begin position="143"/>
        <end position="150"/>
    </location>
    <ligand>
        <name>UMP</name>
        <dbReference type="ChEBI" id="CHEBI:57865"/>
    </ligand>
</feature>
<evidence type="ECO:0000313" key="14">
    <source>
        <dbReference type="Proteomes" id="UP000332515"/>
    </source>
</evidence>
<feature type="binding site" evidence="11">
    <location>
        <position position="171"/>
    </location>
    <ligand>
        <name>ATP</name>
        <dbReference type="ChEBI" id="CHEBI:30616"/>
    </ligand>
</feature>
<evidence type="ECO:0000256" key="9">
    <source>
        <dbReference type="ARBA" id="ARBA00022975"/>
    </source>
</evidence>
<dbReference type="GO" id="GO:0044210">
    <property type="term" value="P:'de novo' CTP biosynthetic process"/>
    <property type="evidence" value="ECO:0007669"/>
    <property type="project" value="UniProtKB-UniRule"/>
</dbReference>
<feature type="region of interest" description="Involved in allosteric activation by GTP" evidence="11">
    <location>
        <begin position="28"/>
        <end position="33"/>
    </location>
</feature>
<dbReference type="GO" id="GO:0006225">
    <property type="term" value="P:UDP biosynthetic process"/>
    <property type="evidence" value="ECO:0007669"/>
    <property type="project" value="TreeGrafter"/>
</dbReference>
<proteinExistence type="inferred from homology"/>
<keyword evidence="14" id="KW-1185">Reference proteome</keyword>
<dbReference type="RefSeq" id="WP_153479377.1">
    <property type="nucleotide sequence ID" value="NZ_VWNA01000001.1"/>
</dbReference>
<dbReference type="NCBIfam" id="TIGR02075">
    <property type="entry name" value="pyrH_bact"/>
    <property type="match status" value="1"/>
</dbReference>
<dbReference type="EC" id="2.7.4.22" evidence="11"/>
<keyword evidence="7 11" id="KW-0418">Kinase</keyword>
<dbReference type="GO" id="GO:0005524">
    <property type="term" value="F:ATP binding"/>
    <property type="evidence" value="ECO:0007669"/>
    <property type="project" value="UniProtKB-KW"/>
</dbReference>
<reference evidence="13 14" key="1">
    <citation type="submission" date="2019-09" db="EMBL/GenBank/DDBJ databases">
        <title>Segnochrobactrum spirostomi gen. nov., sp. nov., isolated from the ciliate Spirostomum cf. yagiui and description of a novel family, Segnochrobactraceae fam. nov. within the order Rhizobiales of the class Alphaproteobacteria.</title>
        <authorList>
            <person name="Akter S."/>
            <person name="Shazib S.U.A."/>
            <person name="Shin M.K."/>
        </authorList>
    </citation>
    <scope>NUCLEOTIDE SEQUENCE [LARGE SCALE GENOMIC DNA]</scope>
    <source>
        <strain evidence="13 14">Sp-1</strain>
    </source>
</reference>
<feature type="binding site" evidence="11">
    <location>
        <position position="62"/>
    </location>
    <ligand>
        <name>UMP</name>
        <dbReference type="ChEBI" id="CHEBI:57865"/>
    </ligand>
</feature>
<keyword evidence="4 11" id="KW-0963">Cytoplasm</keyword>
<accession>A0A6A7Y0Z7</accession>
<evidence type="ECO:0000256" key="3">
    <source>
        <dbReference type="ARBA" id="ARBA00007614"/>
    </source>
</evidence>
<evidence type="ECO:0000256" key="2">
    <source>
        <dbReference type="ARBA" id="ARBA00004791"/>
    </source>
</evidence>
<dbReference type="Gene3D" id="3.40.1160.10">
    <property type="entry name" value="Acetylglutamate kinase-like"/>
    <property type="match status" value="1"/>
</dbReference>
<name>A0A6A7Y0Z7_9HYPH</name>
<comment type="subcellular location">
    <subcellularLocation>
        <location evidence="1 11">Cytoplasm</location>
    </subcellularLocation>
</comment>
<dbReference type="PIRSF" id="PIRSF005650">
    <property type="entry name" value="Uridylate_kin"/>
    <property type="match status" value="1"/>
</dbReference>
<dbReference type="SUPFAM" id="SSF53633">
    <property type="entry name" value="Carbamate kinase-like"/>
    <property type="match status" value="1"/>
</dbReference>
<comment type="caution">
    <text evidence="13">The sequence shown here is derived from an EMBL/GenBank/DDBJ whole genome shotgun (WGS) entry which is preliminary data.</text>
</comment>
<dbReference type="InterPro" id="IPR036393">
    <property type="entry name" value="AceGlu_kinase-like_sf"/>
</dbReference>
<keyword evidence="6 11" id="KW-0547">Nucleotide-binding</keyword>
<dbReference type="GO" id="GO:0033862">
    <property type="term" value="F:UMP kinase activity"/>
    <property type="evidence" value="ECO:0007669"/>
    <property type="project" value="UniProtKB-EC"/>
</dbReference>
<evidence type="ECO:0000256" key="1">
    <source>
        <dbReference type="ARBA" id="ARBA00004496"/>
    </source>
</evidence>
<comment type="pathway">
    <text evidence="2 11">Pyrimidine metabolism; CTP biosynthesis via de novo pathway; UDP from UMP (UMPK route): step 1/1.</text>
</comment>
<dbReference type="PANTHER" id="PTHR42833:SF4">
    <property type="entry name" value="URIDYLATE KINASE PUMPKIN, CHLOROPLASTIC"/>
    <property type="match status" value="1"/>
</dbReference>
<feature type="binding site" evidence="11">
    <location>
        <position position="82"/>
    </location>
    <ligand>
        <name>UMP</name>
        <dbReference type="ChEBI" id="CHEBI:57865"/>
    </ligand>
</feature>
<evidence type="ECO:0000256" key="4">
    <source>
        <dbReference type="ARBA" id="ARBA00022490"/>
    </source>
</evidence>
<dbReference type="Proteomes" id="UP000332515">
    <property type="component" value="Unassembled WGS sequence"/>
</dbReference>
<dbReference type="GO" id="GO:0005829">
    <property type="term" value="C:cytosol"/>
    <property type="evidence" value="ECO:0007669"/>
    <property type="project" value="TreeGrafter"/>
</dbReference>
<dbReference type="InterPro" id="IPR011817">
    <property type="entry name" value="Uridylate_kinase"/>
</dbReference>
<protein>
    <recommendedName>
        <fullName evidence="11">Uridylate kinase</fullName>
        <shortName evidence="11">UK</shortName>
        <ecNumber evidence="11">2.7.4.22</ecNumber>
    </recommendedName>
    <alternativeName>
        <fullName evidence="11">Uridine monophosphate kinase</fullName>
        <shortName evidence="11">UMP kinase</shortName>
        <shortName evidence="11">UMPK</shortName>
    </alternativeName>
</protein>
<dbReference type="InterPro" id="IPR015963">
    <property type="entry name" value="Uridylate_kinase_bac"/>
</dbReference>
<evidence type="ECO:0000256" key="5">
    <source>
        <dbReference type="ARBA" id="ARBA00022679"/>
    </source>
</evidence>
<keyword evidence="5 11" id="KW-0808">Transferase</keyword>
<feature type="binding site" evidence="11">
    <location>
        <position position="63"/>
    </location>
    <ligand>
        <name>ATP</name>
        <dbReference type="ChEBI" id="CHEBI:30616"/>
    </ligand>
</feature>
<feature type="binding site" evidence="11">
    <location>
        <position position="170"/>
    </location>
    <ligand>
        <name>ATP</name>
        <dbReference type="ChEBI" id="CHEBI:30616"/>
    </ligand>
</feature>
<dbReference type="AlphaFoldDB" id="A0A6A7Y0Z7"/>